<keyword evidence="2" id="KW-0472">Membrane</keyword>
<dbReference type="GO" id="GO:0016020">
    <property type="term" value="C:membrane"/>
    <property type="evidence" value="ECO:0007669"/>
    <property type="project" value="GOC"/>
</dbReference>
<keyword evidence="4" id="KW-1185">Reference proteome</keyword>
<dbReference type="AlphaFoldDB" id="A0ABD3X228"/>
<dbReference type="SUPFAM" id="SSF53448">
    <property type="entry name" value="Nucleotide-diphospho-sugar transferases"/>
    <property type="match status" value="1"/>
</dbReference>
<dbReference type="PANTHER" id="PTHR32385">
    <property type="entry name" value="MANNOSYL PHOSPHORYLINOSITOL CERAMIDE SYNTHASE"/>
    <property type="match status" value="1"/>
</dbReference>
<dbReference type="InterPro" id="IPR007577">
    <property type="entry name" value="GlycoTrfase_DXD_sugar-bd_CS"/>
</dbReference>
<dbReference type="GO" id="GO:0006673">
    <property type="term" value="P:inositol phosphoceramide metabolic process"/>
    <property type="evidence" value="ECO:0007669"/>
    <property type="project" value="UniProtKB-ARBA"/>
</dbReference>
<gene>
    <name evidence="3" type="ORF">ACJMK2_032537</name>
</gene>
<dbReference type="EMBL" id="JBJQND010000004">
    <property type="protein sequence ID" value="KAL3880289.1"/>
    <property type="molecule type" value="Genomic_DNA"/>
</dbReference>
<dbReference type="Pfam" id="PF04488">
    <property type="entry name" value="Gly_transf_sug"/>
    <property type="match status" value="1"/>
</dbReference>
<evidence type="ECO:0000313" key="4">
    <source>
        <dbReference type="Proteomes" id="UP001634394"/>
    </source>
</evidence>
<keyword evidence="2" id="KW-0812">Transmembrane</keyword>
<comment type="caution">
    <text evidence="3">The sequence shown here is derived from an EMBL/GenBank/DDBJ whole genome shotgun (WGS) entry which is preliminary data.</text>
</comment>
<reference evidence="3 4" key="1">
    <citation type="submission" date="2024-11" db="EMBL/GenBank/DDBJ databases">
        <title>Chromosome-level genome assembly of the freshwater bivalve Anodonta woodiana.</title>
        <authorList>
            <person name="Chen X."/>
        </authorList>
    </citation>
    <scope>NUCLEOTIDE SEQUENCE [LARGE SCALE GENOMIC DNA]</scope>
    <source>
        <strain evidence="3">MN2024</strain>
        <tissue evidence="3">Gills</tissue>
    </source>
</reference>
<keyword evidence="1" id="KW-0808">Transferase</keyword>
<dbReference type="PANTHER" id="PTHR32385:SF15">
    <property type="entry name" value="INOSITOL PHOSPHOCERAMIDE MANNOSYLTRANSFERASE 1"/>
    <property type="match status" value="1"/>
</dbReference>
<evidence type="ECO:0000256" key="1">
    <source>
        <dbReference type="ARBA" id="ARBA00022679"/>
    </source>
</evidence>
<dbReference type="InterPro" id="IPR029044">
    <property type="entry name" value="Nucleotide-diphossugar_trans"/>
</dbReference>
<feature type="transmembrane region" description="Helical" evidence="2">
    <location>
        <begin position="14"/>
        <end position="35"/>
    </location>
</feature>
<organism evidence="3 4">
    <name type="scientific">Sinanodonta woodiana</name>
    <name type="common">Chinese pond mussel</name>
    <name type="synonym">Anodonta woodiana</name>
    <dbReference type="NCBI Taxonomy" id="1069815"/>
    <lineage>
        <taxon>Eukaryota</taxon>
        <taxon>Metazoa</taxon>
        <taxon>Spiralia</taxon>
        <taxon>Lophotrochozoa</taxon>
        <taxon>Mollusca</taxon>
        <taxon>Bivalvia</taxon>
        <taxon>Autobranchia</taxon>
        <taxon>Heteroconchia</taxon>
        <taxon>Palaeoheterodonta</taxon>
        <taxon>Unionida</taxon>
        <taxon>Unionoidea</taxon>
        <taxon>Unionidae</taxon>
        <taxon>Unioninae</taxon>
        <taxon>Sinanodonta</taxon>
    </lineage>
</organism>
<keyword evidence="2" id="KW-1133">Transmembrane helix</keyword>
<evidence type="ECO:0000313" key="3">
    <source>
        <dbReference type="EMBL" id="KAL3880289.1"/>
    </source>
</evidence>
<proteinExistence type="predicted"/>
<name>A0ABD3X228_SINWO</name>
<accession>A0ABD3X228</accession>
<dbReference type="GO" id="GO:0006688">
    <property type="term" value="P:glycosphingolipid biosynthetic process"/>
    <property type="evidence" value="ECO:0007669"/>
    <property type="project" value="UniProtKB-ARBA"/>
</dbReference>
<dbReference type="InterPro" id="IPR051706">
    <property type="entry name" value="Glycosyltransferase_domain"/>
</dbReference>
<protein>
    <submittedName>
        <fullName evidence="3">Uncharacterized protein</fullName>
    </submittedName>
</protein>
<sequence>MAITICVQRNSKRVSVAVLCFTLVLISFYGTYMLADILQKRFTGGYLTNCDSSIQSNLNNRTELIIDPDQKFMQRLNINMHNSLPADEITEEAFRNNGPLKVENIIHQVWIGKTNDSFPVEFKKFVSSFKANHPKYVYMFWTEKAAKSFVEDKFPNMLYFYENYVQNLQRADAIRYMILHEYGGIYADLDIVSLRPLDPILRKYFCIIAQEPHFHPIFYNNFYGLASNALMACRRHHPFMKIMVENLPSFSVFGDELDSTGPRLVTLLHRNYVADNAQIIATDREGIYLAPPEYFMPSSDPTLKTRIEKKCATKNLNNLELWACERFNKLGMGGPTNYTFTDHQWSHVFFSDLQNRKYIAIKDIVPDAKFYVSSHQSQAEQIKH</sequence>
<evidence type="ECO:0000256" key="2">
    <source>
        <dbReference type="SAM" id="Phobius"/>
    </source>
</evidence>
<dbReference type="GO" id="GO:0016740">
    <property type="term" value="F:transferase activity"/>
    <property type="evidence" value="ECO:0007669"/>
    <property type="project" value="UniProtKB-KW"/>
</dbReference>
<dbReference type="Proteomes" id="UP001634394">
    <property type="component" value="Unassembled WGS sequence"/>
</dbReference>
<dbReference type="Gene3D" id="3.90.550.20">
    <property type="match status" value="1"/>
</dbReference>